<dbReference type="InterPro" id="IPR033480">
    <property type="entry name" value="sCache_2"/>
</dbReference>
<evidence type="ECO:0000256" key="6">
    <source>
        <dbReference type="SAM" id="Phobius"/>
    </source>
</evidence>
<comment type="caution">
    <text evidence="8">The sequence shown here is derived from an EMBL/GenBank/DDBJ whole genome shotgun (WGS) entry which is preliminary data.</text>
</comment>
<dbReference type="EMBL" id="VOTZ01000010">
    <property type="protein sequence ID" value="MCQ1538522.1"/>
    <property type="molecule type" value="Genomic_DNA"/>
</dbReference>
<keyword evidence="5 6" id="KW-0472">Membrane</keyword>
<dbReference type="PROSITE" id="PS51257">
    <property type="entry name" value="PROKAR_LIPOPROTEIN"/>
    <property type="match status" value="1"/>
</dbReference>
<evidence type="ECO:0000256" key="4">
    <source>
        <dbReference type="ARBA" id="ARBA00022989"/>
    </source>
</evidence>
<keyword evidence="4 6" id="KW-1133">Transmembrane helix</keyword>
<keyword evidence="2" id="KW-1003">Cell membrane</keyword>
<evidence type="ECO:0000256" key="1">
    <source>
        <dbReference type="ARBA" id="ARBA00004651"/>
    </source>
</evidence>
<name>A0ABD4TLR2_9EURY</name>
<evidence type="ECO:0000256" key="5">
    <source>
        <dbReference type="ARBA" id="ARBA00023136"/>
    </source>
</evidence>
<dbReference type="Pfam" id="PF17200">
    <property type="entry name" value="sCache_2"/>
    <property type="match status" value="1"/>
</dbReference>
<feature type="transmembrane region" description="Helical" evidence="6">
    <location>
        <begin position="12"/>
        <end position="30"/>
    </location>
</feature>
<evidence type="ECO:0000256" key="2">
    <source>
        <dbReference type="ARBA" id="ARBA00022475"/>
    </source>
</evidence>
<proteinExistence type="predicted"/>
<feature type="domain" description="Solute-binding protein family 3/N-terminal" evidence="7">
    <location>
        <begin position="41"/>
        <end position="272"/>
    </location>
</feature>
<dbReference type="Gene3D" id="3.40.190.10">
    <property type="entry name" value="Periplasmic binding protein-like II"/>
    <property type="match status" value="4"/>
</dbReference>
<dbReference type="AlphaFoldDB" id="A0ABD4TLR2"/>
<sequence>MDWKVMGLLQYPVIVFYVTFLIAACIGVSGCVTEESARASDLIFLTEDFPPFNYEEEGRLKGIGVELLDAVYDEEGFSHPDERMRIGLFTDGYQMALTNPGYALFSVARTPEREDLFLWAGPIASYDIVLFSRRGSDILIDSQSDLNQYRIGAVKDDVSVLELMRAGVDDTRIITDPDPISLIHMLDAGEIDLFASGDLAGEYLIAKATGKYGYFKQVYRLKTVDLYYAFNKETPQKEVEWFQSALNALKKAPARDGLSRYDQILNRYIPSRGLSTLTYMTEEYYPYNFKEDDSVQGISVDILEEVFLDLNCDLSRKQVILSTWENGYQKTLSTPGYVLFSTARTPEREENFLWAGPIVRSRNVLFMRSGAIMPAELNLTSLSIGAITDDVAVYDLAGLGVETITYATDAGELIRMLEEGEIDAWAYAEYPGMRLIDQYARNPAVIEIAYPLSTHEYYLAFNKETPPQLVQACQQALDRIRSEKDVYGVSRYERILYRYLTPGYADGILTEADAIDLVSLTADALARDAPSTIRAINAGIHPYRDEEKSGLYVFAYDTDVVMAAHATNIHLVGVSFKGKTDVTGKAFRDEMVAGALKNGSGWEDYIYINPAESGLFWKSTYYQLVTGSDGNEYVVCSGIFKTG</sequence>
<dbReference type="Gene3D" id="3.30.450.20">
    <property type="entry name" value="PAS domain"/>
    <property type="match status" value="1"/>
</dbReference>
<evidence type="ECO:0000259" key="7">
    <source>
        <dbReference type="SMART" id="SM00062"/>
    </source>
</evidence>
<dbReference type="SUPFAM" id="SSF53850">
    <property type="entry name" value="Periplasmic binding protein-like II"/>
    <property type="match status" value="2"/>
</dbReference>
<evidence type="ECO:0000256" key="3">
    <source>
        <dbReference type="ARBA" id="ARBA00022692"/>
    </source>
</evidence>
<dbReference type="RefSeq" id="WP_255332467.1">
    <property type="nucleotide sequence ID" value="NZ_VOTZ01000010.1"/>
</dbReference>
<evidence type="ECO:0000313" key="8">
    <source>
        <dbReference type="EMBL" id="MCQ1538522.1"/>
    </source>
</evidence>
<keyword evidence="3 6" id="KW-0812">Transmembrane</keyword>
<protein>
    <submittedName>
        <fullName evidence="8">Transporter substrate-binding domain-containing protein</fullName>
    </submittedName>
</protein>
<gene>
    <name evidence="8" type="ORF">FTO68_05920</name>
</gene>
<keyword evidence="9" id="KW-1185">Reference proteome</keyword>
<dbReference type="PANTHER" id="PTHR38834">
    <property type="entry name" value="PERIPLASMIC SUBSTRATE BINDING PROTEIN FAMILY 3"/>
    <property type="match status" value="1"/>
</dbReference>
<dbReference type="SMART" id="SM00062">
    <property type="entry name" value="PBPb"/>
    <property type="match status" value="2"/>
</dbReference>
<comment type="subcellular location">
    <subcellularLocation>
        <location evidence="1">Cell membrane</location>
        <topology evidence="1">Multi-pass membrane protein</topology>
    </subcellularLocation>
</comment>
<feature type="domain" description="Solute-binding protein family 3/N-terminal" evidence="7">
    <location>
        <begin position="276"/>
        <end position="503"/>
    </location>
</feature>
<accession>A0ABD4TLR2</accession>
<organism evidence="8 9">
    <name type="scientific">Methanocalculus taiwanensis</name>
    <dbReference type="NCBI Taxonomy" id="106207"/>
    <lineage>
        <taxon>Archaea</taxon>
        <taxon>Methanobacteriati</taxon>
        <taxon>Methanobacteriota</taxon>
        <taxon>Stenosarchaea group</taxon>
        <taxon>Methanomicrobia</taxon>
        <taxon>Methanomicrobiales</taxon>
        <taxon>Methanocalculaceae</taxon>
        <taxon>Methanocalculus</taxon>
    </lineage>
</organism>
<dbReference type="PANTHER" id="PTHR38834:SF3">
    <property type="entry name" value="SOLUTE-BINDING PROTEIN FAMILY 3_N-TERMINAL DOMAIN-CONTAINING PROTEIN"/>
    <property type="match status" value="1"/>
</dbReference>
<dbReference type="Proteomes" id="UP001524383">
    <property type="component" value="Unassembled WGS sequence"/>
</dbReference>
<reference evidence="8 9" key="1">
    <citation type="submission" date="2019-08" db="EMBL/GenBank/DDBJ databases">
        <authorList>
            <person name="Chen S.-C."/>
            <person name="Lai M.-C."/>
            <person name="You Y.-T."/>
        </authorList>
    </citation>
    <scope>NUCLEOTIDE SEQUENCE [LARGE SCALE GENOMIC DNA]</scope>
    <source>
        <strain evidence="8 9">P2F9704a</strain>
    </source>
</reference>
<evidence type="ECO:0000313" key="9">
    <source>
        <dbReference type="Proteomes" id="UP001524383"/>
    </source>
</evidence>
<dbReference type="Pfam" id="PF00497">
    <property type="entry name" value="SBP_bac_3"/>
    <property type="match status" value="1"/>
</dbReference>
<dbReference type="InterPro" id="IPR001638">
    <property type="entry name" value="Solute-binding_3/MltF_N"/>
</dbReference>
<dbReference type="GO" id="GO:0005886">
    <property type="term" value="C:plasma membrane"/>
    <property type="evidence" value="ECO:0007669"/>
    <property type="project" value="UniProtKB-SubCell"/>
</dbReference>